<gene>
    <name evidence="2" type="ORF">E1B28_007683</name>
</gene>
<dbReference type="Proteomes" id="UP001049176">
    <property type="component" value="Chromosome 4"/>
</dbReference>
<proteinExistence type="predicted"/>
<dbReference type="OrthoDB" id="2646484at2759"/>
<feature type="region of interest" description="Disordered" evidence="1">
    <location>
        <begin position="539"/>
        <end position="566"/>
    </location>
</feature>
<feature type="compositionally biased region" description="Polar residues" evidence="1">
    <location>
        <begin position="509"/>
        <end position="526"/>
    </location>
</feature>
<feature type="region of interest" description="Disordered" evidence="1">
    <location>
        <begin position="662"/>
        <end position="788"/>
    </location>
</feature>
<evidence type="ECO:0000313" key="3">
    <source>
        <dbReference type="Proteomes" id="UP001049176"/>
    </source>
</evidence>
<feature type="region of interest" description="Disordered" evidence="1">
    <location>
        <begin position="595"/>
        <end position="636"/>
    </location>
</feature>
<dbReference type="KEGG" id="more:E1B28_007683"/>
<feature type="region of interest" description="Disordered" evidence="1">
    <location>
        <begin position="490"/>
        <end position="526"/>
    </location>
</feature>
<reference evidence="2" key="1">
    <citation type="journal article" date="2021" name="Genome Biol. Evol.">
        <title>The assembled and annotated genome of the fairy-ring fungus Marasmius oreades.</title>
        <authorList>
            <person name="Hiltunen M."/>
            <person name="Ament-Velasquez S.L."/>
            <person name="Johannesson H."/>
        </authorList>
    </citation>
    <scope>NUCLEOTIDE SEQUENCE</scope>
    <source>
        <strain evidence="2">03SP1</strain>
    </source>
</reference>
<sequence length="788" mass="85159">MLSSSASKVKTPSTSSSIASFDLDAVPVSGCSLMSESLSLDSLSTISDDSTPPIPPGCMVPLSRILGIGSSSTISEEGQMITTTIPTPPRLRTILRENLCIQRWSETIKNNCEVPGHTPWANLGNYKEIEWIPEGSIHPHDAFQAALAKVRGRRDAYSSSHRKPNAVLESQEDKKRTRRTTTHGSSYRKALVFEREITLDTGDEVKRWTLQVPALNMSPDMVDVMMELRRLNSFFKEEPDGLPPSLMISNSHSAMPLSLPSTASLQSSSGPTTLAVRRGNKPLPPLLTKSEVPGILEVHPYPEIPTAFRGTPTSTTPKLANFQNLHSSCKPSGDFTDMISTLRSQCATLQSRLSPRAAHCDELETRGESSEVGLVNDEDEWSFARPLLQRYGDQIPSLDSQLTPDIPVTGNAGTSTVPGTADTGKNKLFDRHACPRPLVVPSALTTIMPPFNGANDHPTTPTMRVSLGPLDTVSSMEKQRKIPSLLMESSHEIFRRTTPPPPRSPTPSGSMKSISPSNVISATSSPRGILKRCKSVRFAESSVGDGDDGVPTGRRSTPVRTRHSLGSGFQYQKPLKRSPLHATLTSGICTNQTHNTASLSASTPKPTEDATTSPTIPSLRTAGRQKPPSNYGKVVTKPPAKTCCPATPTRTSTAGVITIPLVTPTRQPTRTERSESQAVSAKGSLTPKPKPTNASPIKSRIEARKTIASSSLRSRSSTVSPGMTEKDKENKEVKPTKSRGRASLSALTYREQVTTESGFRRGSLGGSDTRASNSRMPVPLRKILTKFK</sequence>
<dbReference type="AlphaFoldDB" id="A0A9P7S3V6"/>
<organism evidence="2 3">
    <name type="scientific">Marasmius oreades</name>
    <name type="common">fairy-ring Marasmius</name>
    <dbReference type="NCBI Taxonomy" id="181124"/>
    <lineage>
        <taxon>Eukaryota</taxon>
        <taxon>Fungi</taxon>
        <taxon>Dikarya</taxon>
        <taxon>Basidiomycota</taxon>
        <taxon>Agaricomycotina</taxon>
        <taxon>Agaricomycetes</taxon>
        <taxon>Agaricomycetidae</taxon>
        <taxon>Agaricales</taxon>
        <taxon>Marasmiineae</taxon>
        <taxon>Marasmiaceae</taxon>
        <taxon>Marasmius</taxon>
    </lineage>
</organism>
<feature type="compositionally biased region" description="Low complexity" evidence="1">
    <location>
        <begin position="259"/>
        <end position="271"/>
    </location>
</feature>
<protein>
    <submittedName>
        <fullName evidence="2">Uncharacterized protein</fullName>
    </submittedName>
</protein>
<dbReference type="GeneID" id="66076759"/>
<evidence type="ECO:0000256" key="1">
    <source>
        <dbReference type="SAM" id="MobiDB-lite"/>
    </source>
</evidence>
<accession>A0A9P7S3V6</accession>
<feature type="region of interest" description="Disordered" evidence="1">
    <location>
        <begin position="259"/>
        <end position="288"/>
    </location>
</feature>
<dbReference type="EMBL" id="CM032184">
    <property type="protein sequence ID" value="KAG7094063.1"/>
    <property type="molecule type" value="Genomic_DNA"/>
</dbReference>
<feature type="compositionally biased region" description="Polar residues" evidence="1">
    <location>
        <begin position="595"/>
        <end position="618"/>
    </location>
</feature>
<comment type="caution">
    <text evidence="2">The sequence shown here is derived from an EMBL/GenBank/DDBJ whole genome shotgun (WGS) entry which is preliminary data.</text>
</comment>
<name>A0A9P7S3V6_9AGAR</name>
<keyword evidence="3" id="KW-1185">Reference proteome</keyword>
<dbReference type="RefSeq" id="XP_043010533.1">
    <property type="nucleotide sequence ID" value="XM_043152447.1"/>
</dbReference>
<evidence type="ECO:0000313" key="2">
    <source>
        <dbReference type="EMBL" id="KAG7094063.1"/>
    </source>
</evidence>
<feature type="region of interest" description="Disordered" evidence="1">
    <location>
        <begin position="154"/>
        <end position="184"/>
    </location>
</feature>
<feature type="compositionally biased region" description="Basic and acidic residues" evidence="1">
    <location>
        <begin position="724"/>
        <end position="735"/>
    </location>
</feature>